<dbReference type="CDD" id="cd08977">
    <property type="entry name" value="SusD"/>
    <property type="match status" value="1"/>
</dbReference>
<comment type="caution">
    <text evidence="8">The sequence shown here is derived from an EMBL/GenBank/DDBJ whole genome shotgun (WGS) entry which is preliminary data.</text>
</comment>
<dbReference type="Pfam" id="PF14322">
    <property type="entry name" value="SusD-like_3"/>
    <property type="match status" value="1"/>
</dbReference>
<dbReference type="SUPFAM" id="SSF48452">
    <property type="entry name" value="TPR-like"/>
    <property type="match status" value="1"/>
</dbReference>
<evidence type="ECO:0000256" key="5">
    <source>
        <dbReference type="ARBA" id="ARBA00023237"/>
    </source>
</evidence>
<dbReference type="PROSITE" id="PS51257">
    <property type="entry name" value="PROKAR_LIPOPROTEIN"/>
    <property type="match status" value="1"/>
</dbReference>
<evidence type="ECO:0000259" key="6">
    <source>
        <dbReference type="Pfam" id="PF07980"/>
    </source>
</evidence>
<evidence type="ECO:0000256" key="1">
    <source>
        <dbReference type="ARBA" id="ARBA00004442"/>
    </source>
</evidence>
<dbReference type="EMBL" id="JBHTKA010000001">
    <property type="protein sequence ID" value="MFD0997989.1"/>
    <property type="molecule type" value="Genomic_DNA"/>
</dbReference>
<feature type="domain" description="RagB/SusD" evidence="6">
    <location>
        <begin position="371"/>
        <end position="531"/>
    </location>
</feature>
<dbReference type="RefSeq" id="WP_377573900.1">
    <property type="nucleotide sequence ID" value="NZ_JBHTKA010000001.1"/>
</dbReference>
<dbReference type="Gene3D" id="1.25.40.390">
    <property type="match status" value="1"/>
</dbReference>
<comment type="subcellular location">
    <subcellularLocation>
        <location evidence="1">Cell outer membrane</location>
    </subcellularLocation>
</comment>
<dbReference type="Pfam" id="PF07980">
    <property type="entry name" value="SusD_RagB"/>
    <property type="match status" value="1"/>
</dbReference>
<keyword evidence="5" id="KW-0998">Cell outer membrane</keyword>
<evidence type="ECO:0000313" key="9">
    <source>
        <dbReference type="Proteomes" id="UP001597112"/>
    </source>
</evidence>
<keyword evidence="3" id="KW-0732">Signal</keyword>
<feature type="domain" description="SusD-like N-terminal" evidence="7">
    <location>
        <begin position="101"/>
        <end position="242"/>
    </location>
</feature>
<dbReference type="Gene3D" id="1.25.40.10">
    <property type="entry name" value="Tetratricopeptide repeat domain"/>
    <property type="match status" value="1"/>
</dbReference>
<dbReference type="Proteomes" id="UP001597112">
    <property type="component" value="Unassembled WGS sequence"/>
</dbReference>
<keyword evidence="4" id="KW-0472">Membrane</keyword>
<sequence length="531" mass="59251">MNKKYIITFLVVILGVSACTDLDVKPKSSATGDVIFNNSQAYLQFLARLYAGLAISGQQGPAGNPDIKGIDEGFSNYLRQYWKAQELTTDEAVIGWNDGTLPTYHLHTWTAQNEFINAMFNRIYFQVSMTNEFLRETTDGKLDERDATDAIRADVKVYRAEARFLRALSYWHGLDMFGSIPLVTEESTVGTEASEQATKQEVFDFIESELKAIETELVDARANGYGRADKAAAWTLLAKLYLNAKVYTGQDKNTECIAYCQKVIDAGFELDSDYATLFTLDNVNSDEIIFTINFDGNYTQTYGGMTFLVHASIGGAMTATDYGVNTGWAGLRTTKNLVNLFPDETGATDSRAIFYRNDQSKEIPNTPITTFKEGYAVPKFRNINSDGESGSSLEFVDTDFPVFRLADVYLMYAEAVERGGTGGSEASSVSYINALRQRAYGNATGNIDADDITLNFIIDERARELYWEGHRRTDLVRFGLFTDSEDNNLRAIWPWKGEVAAGKETESFRDVFPLPSSQIIANPKLEQNDGY</sequence>
<accession>A0ABW3JWS8</accession>
<evidence type="ECO:0000259" key="7">
    <source>
        <dbReference type="Pfam" id="PF14322"/>
    </source>
</evidence>
<evidence type="ECO:0000256" key="4">
    <source>
        <dbReference type="ARBA" id="ARBA00023136"/>
    </source>
</evidence>
<comment type="similarity">
    <text evidence="2">Belongs to the SusD family.</text>
</comment>
<dbReference type="InterPro" id="IPR012944">
    <property type="entry name" value="SusD_RagB_dom"/>
</dbReference>
<gene>
    <name evidence="8" type="ORF">ACFQ21_01685</name>
</gene>
<dbReference type="InterPro" id="IPR033985">
    <property type="entry name" value="SusD-like_N"/>
</dbReference>
<name>A0ABW3JWS8_9BACT</name>
<dbReference type="InterPro" id="IPR011990">
    <property type="entry name" value="TPR-like_helical_dom_sf"/>
</dbReference>
<keyword evidence="9" id="KW-1185">Reference proteome</keyword>
<evidence type="ECO:0000256" key="2">
    <source>
        <dbReference type="ARBA" id="ARBA00006275"/>
    </source>
</evidence>
<organism evidence="8 9">
    <name type="scientific">Ohtaekwangia kribbensis</name>
    <dbReference type="NCBI Taxonomy" id="688913"/>
    <lineage>
        <taxon>Bacteria</taxon>
        <taxon>Pseudomonadati</taxon>
        <taxon>Bacteroidota</taxon>
        <taxon>Cytophagia</taxon>
        <taxon>Cytophagales</taxon>
        <taxon>Fulvivirgaceae</taxon>
        <taxon>Ohtaekwangia</taxon>
    </lineage>
</organism>
<proteinExistence type="inferred from homology"/>
<evidence type="ECO:0000313" key="8">
    <source>
        <dbReference type="EMBL" id="MFD0997989.1"/>
    </source>
</evidence>
<evidence type="ECO:0000256" key="3">
    <source>
        <dbReference type="ARBA" id="ARBA00022729"/>
    </source>
</evidence>
<dbReference type="Gene3D" id="1.10.3780.10">
    <property type="entry name" value="SusD-like"/>
    <property type="match status" value="1"/>
</dbReference>
<reference evidence="9" key="1">
    <citation type="journal article" date="2019" name="Int. J. Syst. Evol. Microbiol.">
        <title>The Global Catalogue of Microorganisms (GCM) 10K type strain sequencing project: providing services to taxonomists for standard genome sequencing and annotation.</title>
        <authorList>
            <consortium name="The Broad Institute Genomics Platform"/>
            <consortium name="The Broad Institute Genome Sequencing Center for Infectious Disease"/>
            <person name="Wu L."/>
            <person name="Ma J."/>
        </authorList>
    </citation>
    <scope>NUCLEOTIDE SEQUENCE [LARGE SCALE GENOMIC DNA]</scope>
    <source>
        <strain evidence="9">CCUG 58938</strain>
    </source>
</reference>
<protein>
    <submittedName>
        <fullName evidence="8">RagB/SusD family nutrient uptake outer membrane protein</fullName>
    </submittedName>
</protein>